<feature type="transmembrane region" description="Helical" evidence="6">
    <location>
        <begin position="391"/>
        <end position="408"/>
    </location>
</feature>
<dbReference type="OrthoDB" id="103403at2"/>
<keyword evidence="3 6" id="KW-0812">Transmembrane</keyword>
<evidence type="ECO:0000256" key="1">
    <source>
        <dbReference type="ARBA" id="ARBA00004651"/>
    </source>
</evidence>
<gene>
    <name evidence="7" type="ORF">CCV52592_0302</name>
</gene>
<feature type="transmembrane region" description="Helical" evidence="6">
    <location>
        <begin position="218"/>
        <end position="238"/>
    </location>
</feature>
<keyword evidence="2" id="KW-1003">Cell membrane</keyword>
<evidence type="ECO:0000256" key="3">
    <source>
        <dbReference type="ARBA" id="ARBA00022692"/>
    </source>
</evidence>
<dbReference type="AlphaFoldDB" id="A7GZ38"/>
<evidence type="ECO:0000256" key="2">
    <source>
        <dbReference type="ARBA" id="ARBA00022475"/>
    </source>
</evidence>
<dbReference type="PANTHER" id="PTHR30250:SF11">
    <property type="entry name" value="O-ANTIGEN TRANSPORTER-RELATED"/>
    <property type="match status" value="1"/>
</dbReference>
<organism evidence="7 8">
    <name type="scientific">Campylobacter curvus (strain 525.92)</name>
    <dbReference type="NCBI Taxonomy" id="360105"/>
    <lineage>
        <taxon>Bacteria</taxon>
        <taxon>Pseudomonadati</taxon>
        <taxon>Campylobacterota</taxon>
        <taxon>Epsilonproteobacteria</taxon>
        <taxon>Campylobacterales</taxon>
        <taxon>Campylobacteraceae</taxon>
        <taxon>Campylobacter</taxon>
    </lineage>
</organism>
<feature type="transmembrane region" description="Helical" evidence="6">
    <location>
        <begin position="21"/>
        <end position="41"/>
    </location>
</feature>
<feature type="transmembrane region" description="Helical" evidence="6">
    <location>
        <begin position="47"/>
        <end position="66"/>
    </location>
</feature>
<dbReference type="PANTHER" id="PTHR30250">
    <property type="entry name" value="PST FAMILY PREDICTED COLANIC ACID TRANSPORTER"/>
    <property type="match status" value="1"/>
</dbReference>
<dbReference type="Proteomes" id="UP000006380">
    <property type="component" value="Chromosome"/>
</dbReference>
<evidence type="ECO:0000313" key="7">
    <source>
        <dbReference type="EMBL" id="EAU00068.1"/>
    </source>
</evidence>
<evidence type="ECO:0000313" key="8">
    <source>
        <dbReference type="Proteomes" id="UP000006380"/>
    </source>
</evidence>
<dbReference type="InterPro" id="IPR002797">
    <property type="entry name" value="Polysacc_synth"/>
</dbReference>
<dbReference type="GO" id="GO:0005886">
    <property type="term" value="C:plasma membrane"/>
    <property type="evidence" value="ECO:0007669"/>
    <property type="project" value="UniProtKB-SubCell"/>
</dbReference>
<feature type="transmembrane region" description="Helical" evidence="6">
    <location>
        <begin position="299"/>
        <end position="327"/>
    </location>
</feature>
<dbReference type="RefSeq" id="WP_011992427.1">
    <property type="nucleotide sequence ID" value="NC_009715.2"/>
</dbReference>
<dbReference type="HOGENOM" id="CLU_651636_0_0_7"/>
<dbReference type="Pfam" id="PF01943">
    <property type="entry name" value="Polysacc_synt"/>
    <property type="match status" value="1"/>
</dbReference>
<feature type="transmembrane region" description="Helical" evidence="6">
    <location>
        <begin position="117"/>
        <end position="141"/>
    </location>
</feature>
<dbReference type="EMBL" id="CP000767">
    <property type="protein sequence ID" value="EAU00068.1"/>
    <property type="molecule type" value="Genomic_DNA"/>
</dbReference>
<dbReference type="STRING" id="360105.CCV52592_0302"/>
<comment type="subcellular location">
    <subcellularLocation>
        <location evidence="1">Cell membrane</location>
        <topology evidence="1">Multi-pass membrane protein</topology>
    </subcellularLocation>
</comment>
<keyword evidence="4 6" id="KW-1133">Transmembrane helix</keyword>
<name>A7GZ38_CAMC5</name>
<feature type="transmembrane region" description="Helical" evidence="6">
    <location>
        <begin position="365"/>
        <end position="385"/>
    </location>
</feature>
<dbReference type="InterPro" id="IPR050833">
    <property type="entry name" value="Poly_Biosynth_Transport"/>
</dbReference>
<feature type="transmembrane region" description="Helical" evidence="6">
    <location>
        <begin position="333"/>
        <end position="353"/>
    </location>
</feature>
<evidence type="ECO:0000256" key="5">
    <source>
        <dbReference type="ARBA" id="ARBA00023136"/>
    </source>
</evidence>
<accession>A7GZ38</accession>
<evidence type="ECO:0000256" key="4">
    <source>
        <dbReference type="ARBA" id="ARBA00022989"/>
    </source>
</evidence>
<sequence>MIFFLSRFNKTKFIEDISYTTFSKIVSVIVGFIIKIVIARLLTKEDFGIISVLTSISAYFDMIADFSTHSITQRNIINNKEDCSKHYFIYVNTKIITMLISVVLFVITAFLLGYFQYKLIICIIVSTMIINVLYIMPIVLLEAFENFKLYSKIMIYVAFINLIFQCSFLYFLRSAEALFVSLFFISLSSLYICYKMVGFEFNMIYHFKKVKFLDIKKLIQEAFPIFIGNFFYMLYYRIDTIMIEKMVGLESAAEYNLGFTIANQLLEILWVQFIVVFYPRMVQMYNESLVRLSSLMEQIFIILIFIYLLVFLTSYYLSGYIFGYIFGAEYKNAGTIFTYITVAVFFTSVFSLYYRILVIANKQYVYLYVMGFGAVINFLLNLYFIYIYKEFGAIITTIIVNAMIFFIVRYKANIILRRVNV</sequence>
<reference evidence="7" key="1">
    <citation type="submission" date="2016-07" db="EMBL/GenBank/DDBJ databases">
        <title>Comparative genomics of the Campylobacter concisus group.</title>
        <authorList>
            <person name="Miller W.G."/>
            <person name="Yee E."/>
            <person name="Chapman M.H."/>
            <person name="Huynh S."/>
            <person name="Bono J.L."/>
            <person name="On S.L.W."/>
            <person name="StLeger J."/>
            <person name="Foster G."/>
            <person name="Parker C.T."/>
        </authorList>
    </citation>
    <scope>NUCLEOTIDE SEQUENCE</scope>
    <source>
        <strain evidence="7">525.92</strain>
    </source>
</reference>
<dbReference type="KEGG" id="ccv:CCV52592_0302"/>
<keyword evidence="5 6" id="KW-0472">Membrane</keyword>
<feature type="transmembrane region" description="Helical" evidence="6">
    <location>
        <begin position="258"/>
        <end position="278"/>
    </location>
</feature>
<feature type="transmembrane region" description="Helical" evidence="6">
    <location>
        <begin position="87"/>
        <end position="111"/>
    </location>
</feature>
<feature type="transmembrane region" description="Helical" evidence="6">
    <location>
        <begin position="153"/>
        <end position="172"/>
    </location>
</feature>
<feature type="transmembrane region" description="Helical" evidence="6">
    <location>
        <begin position="178"/>
        <end position="197"/>
    </location>
</feature>
<protein>
    <submittedName>
        <fullName evidence="7">Polysaccharide biosynthesis protein</fullName>
    </submittedName>
</protein>
<proteinExistence type="predicted"/>
<keyword evidence="8" id="KW-1185">Reference proteome</keyword>
<evidence type="ECO:0000256" key="6">
    <source>
        <dbReference type="SAM" id="Phobius"/>
    </source>
</evidence>